<evidence type="ECO:0000313" key="5">
    <source>
        <dbReference type="Proteomes" id="UP000437131"/>
    </source>
</evidence>
<dbReference type="InterPro" id="IPR036921">
    <property type="entry name" value="PurM-like_N_sf"/>
</dbReference>
<feature type="binding site" evidence="1">
    <location>
        <position position="27"/>
    </location>
    <ligand>
        <name>Mg(2+)</name>
        <dbReference type="ChEBI" id="CHEBI:18420"/>
        <label>4</label>
    </ligand>
</feature>
<comment type="miscellaneous">
    <text evidence="1">Reaction mechanism of ThiL seems to utilize a direct, inline transfer of the gamma-phosphate of ATP to TMP rather than a phosphorylated enzyme intermediate.</text>
</comment>
<keyword evidence="1" id="KW-0784">Thiamine biosynthesis</keyword>
<dbReference type="InterPro" id="IPR016188">
    <property type="entry name" value="PurM-like_N"/>
</dbReference>
<feature type="binding site" evidence="1">
    <location>
        <position position="73"/>
    </location>
    <ligand>
        <name>Mg(2+)</name>
        <dbReference type="ChEBI" id="CHEBI:18420"/>
        <label>4</label>
    </ligand>
</feature>
<comment type="function">
    <text evidence="1">Catalyzes the ATP-dependent phosphorylation of thiamine-monophosphate (TMP) to form thiamine-pyrophosphate (TPP), the active form of vitamin B1.</text>
</comment>
<dbReference type="GO" id="GO:0000287">
    <property type="term" value="F:magnesium ion binding"/>
    <property type="evidence" value="ECO:0007669"/>
    <property type="project" value="UniProtKB-UniRule"/>
</dbReference>
<evidence type="ECO:0000313" key="4">
    <source>
        <dbReference type="EMBL" id="MTF37938.1"/>
    </source>
</evidence>
<evidence type="ECO:0000256" key="1">
    <source>
        <dbReference type="HAMAP-Rule" id="MF_02128"/>
    </source>
</evidence>
<comment type="similarity">
    <text evidence="1">Belongs to the thiamine-monophosphate kinase family.</text>
</comment>
<feature type="binding site" evidence="1">
    <location>
        <position position="27"/>
    </location>
    <ligand>
        <name>Mg(2+)</name>
        <dbReference type="ChEBI" id="CHEBI:18420"/>
        <label>3</label>
    </ligand>
</feature>
<dbReference type="PANTHER" id="PTHR30270">
    <property type="entry name" value="THIAMINE-MONOPHOSPHATE KINASE"/>
    <property type="match status" value="1"/>
</dbReference>
<feature type="binding site" evidence="1">
    <location>
        <position position="270"/>
    </location>
    <ligand>
        <name>substrate</name>
    </ligand>
</feature>
<feature type="binding site" evidence="1">
    <location>
        <position position="221"/>
    </location>
    <ligand>
        <name>ATP</name>
        <dbReference type="ChEBI" id="CHEBI:30616"/>
    </ligand>
</feature>
<keyword evidence="1 4" id="KW-0808">Transferase</keyword>
<dbReference type="InterPro" id="IPR010918">
    <property type="entry name" value="PurM-like_C_dom"/>
</dbReference>
<feature type="binding site" evidence="1">
    <location>
        <position position="146"/>
    </location>
    <ligand>
        <name>ATP</name>
        <dbReference type="ChEBI" id="CHEBI:30616"/>
    </ligand>
</feature>
<comment type="pathway">
    <text evidence="1">Cofactor biosynthesis; thiamine diphosphate biosynthesis; thiamine diphosphate from thiamine phosphate: step 1/1.</text>
</comment>
<organism evidence="4 5">
    <name type="scientific">Cyanobacterium aponinum 0216</name>
    <dbReference type="NCBI Taxonomy" id="2676140"/>
    <lineage>
        <taxon>Bacteria</taxon>
        <taxon>Bacillati</taxon>
        <taxon>Cyanobacteriota</taxon>
        <taxon>Cyanophyceae</taxon>
        <taxon>Oscillatoriophycideae</taxon>
        <taxon>Chroococcales</taxon>
        <taxon>Geminocystaceae</taxon>
        <taxon>Cyanobacterium</taxon>
    </lineage>
</organism>
<name>A0A844GT22_9CHRO</name>
<feature type="binding site" evidence="1">
    <location>
        <position position="121"/>
    </location>
    <ligand>
        <name>Mg(2+)</name>
        <dbReference type="ChEBI" id="CHEBI:18420"/>
        <label>1</label>
    </ligand>
</feature>
<feature type="binding site" evidence="1">
    <location>
        <position position="73"/>
    </location>
    <ligand>
        <name>Mg(2+)</name>
        <dbReference type="ChEBI" id="CHEBI:18420"/>
        <label>3</label>
    </ligand>
</feature>
<feature type="binding site" evidence="1">
    <location>
        <position position="73"/>
    </location>
    <ligand>
        <name>Mg(2+)</name>
        <dbReference type="ChEBI" id="CHEBI:18420"/>
        <label>2</label>
    </ligand>
</feature>
<dbReference type="Gene3D" id="3.90.650.10">
    <property type="entry name" value="PurM-like C-terminal domain"/>
    <property type="match status" value="1"/>
</dbReference>
<dbReference type="Gene3D" id="3.30.1330.10">
    <property type="entry name" value="PurM-like, N-terminal domain"/>
    <property type="match status" value="1"/>
</dbReference>
<keyword evidence="1" id="KW-0067">ATP-binding</keyword>
<dbReference type="HAMAP" id="MF_02128">
    <property type="entry name" value="TMP_kinase"/>
    <property type="match status" value="1"/>
</dbReference>
<feature type="binding site" evidence="1">
    <location>
        <position position="219"/>
    </location>
    <ligand>
        <name>Mg(2+)</name>
        <dbReference type="ChEBI" id="CHEBI:18420"/>
        <label>3</label>
    </ligand>
</feature>
<protein>
    <recommendedName>
        <fullName evidence="1">Thiamine-monophosphate kinase</fullName>
        <shortName evidence="1">TMP kinase</shortName>
        <shortName evidence="1">Thiamine-phosphate kinase</shortName>
        <ecNumber evidence="1">2.7.4.16</ecNumber>
    </recommendedName>
</protein>
<feature type="domain" description="PurM-like C-terminal" evidence="3">
    <location>
        <begin position="150"/>
        <end position="307"/>
    </location>
</feature>
<keyword evidence="1" id="KW-0547">Nucleotide-binding</keyword>
<dbReference type="PANTHER" id="PTHR30270:SF0">
    <property type="entry name" value="THIAMINE-MONOPHOSPHATE KINASE"/>
    <property type="match status" value="1"/>
</dbReference>
<feature type="binding site" evidence="1">
    <location>
        <begin position="120"/>
        <end position="121"/>
    </location>
    <ligand>
        <name>ATP</name>
        <dbReference type="ChEBI" id="CHEBI:30616"/>
    </ligand>
</feature>
<proteinExistence type="inferred from homology"/>
<comment type="catalytic activity">
    <reaction evidence="1">
        <text>thiamine phosphate + ATP = thiamine diphosphate + ADP</text>
        <dbReference type="Rhea" id="RHEA:15913"/>
        <dbReference type="ChEBI" id="CHEBI:30616"/>
        <dbReference type="ChEBI" id="CHEBI:37575"/>
        <dbReference type="ChEBI" id="CHEBI:58937"/>
        <dbReference type="ChEBI" id="CHEBI:456216"/>
        <dbReference type="EC" id="2.7.4.16"/>
    </reaction>
</comment>
<keyword evidence="1 4" id="KW-0418">Kinase</keyword>
<dbReference type="UniPathway" id="UPA00060">
    <property type="reaction ID" value="UER00142"/>
</dbReference>
<gene>
    <name evidence="1" type="primary">thiL</name>
    <name evidence="4" type="ORF">GGC33_03225</name>
</gene>
<dbReference type="NCBIfam" id="TIGR01379">
    <property type="entry name" value="thiL"/>
    <property type="match status" value="1"/>
</dbReference>
<dbReference type="GO" id="GO:0009030">
    <property type="term" value="F:thiamine-phosphate kinase activity"/>
    <property type="evidence" value="ECO:0007669"/>
    <property type="project" value="UniProtKB-UniRule"/>
</dbReference>
<dbReference type="Pfam" id="PF00586">
    <property type="entry name" value="AIRS"/>
    <property type="match status" value="1"/>
</dbReference>
<dbReference type="GO" id="GO:0009228">
    <property type="term" value="P:thiamine biosynthetic process"/>
    <property type="evidence" value="ECO:0007669"/>
    <property type="project" value="UniProtKB-KW"/>
</dbReference>
<feature type="binding site" evidence="1">
    <location>
        <position position="51"/>
    </location>
    <ligand>
        <name>substrate</name>
    </ligand>
</feature>
<dbReference type="AlphaFoldDB" id="A0A844GT22"/>
<feature type="binding site" evidence="1">
    <location>
        <position position="44"/>
    </location>
    <ligand>
        <name>Mg(2+)</name>
        <dbReference type="ChEBI" id="CHEBI:18420"/>
        <label>2</label>
    </ligand>
</feature>
<dbReference type="InterPro" id="IPR036676">
    <property type="entry name" value="PurM-like_C_sf"/>
</dbReference>
<dbReference type="GO" id="GO:0005524">
    <property type="term" value="F:ATP binding"/>
    <property type="evidence" value="ECO:0007669"/>
    <property type="project" value="UniProtKB-UniRule"/>
</dbReference>
<comment type="caution">
    <text evidence="4">The sequence shown here is derived from an EMBL/GenBank/DDBJ whole genome shotgun (WGS) entry which is preliminary data.</text>
</comment>
<evidence type="ECO:0000259" key="2">
    <source>
        <dbReference type="Pfam" id="PF00586"/>
    </source>
</evidence>
<dbReference type="GO" id="GO:0009229">
    <property type="term" value="P:thiamine diphosphate biosynthetic process"/>
    <property type="evidence" value="ECO:0007669"/>
    <property type="project" value="UniProtKB-UniRule"/>
</dbReference>
<feature type="domain" description="PurM-like N-terminal" evidence="2">
    <location>
        <begin position="25"/>
        <end position="138"/>
    </location>
</feature>
<evidence type="ECO:0000259" key="3">
    <source>
        <dbReference type="Pfam" id="PF02769"/>
    </source>
</evidence>
<reference evidence="4 5" key="1">
    <citation type="submission" date="2019-11" db="EMBL/GenBank/DDBJ databases">
        <title>Isolation of a new High Light Tolerant Cyanobacteria.</title>
        <authorList>
            <person name="Dobson Z."/>
            <person name="Vaughn N."/>
            <person name="Vaughn M."/>
            <person name="Fromme P."/>
            <person name="Mazor Y."/>
        </authorList>
    </citation>
    <scope>NUCLEOTIDE SEQUENCE [LARGE SCALE GENOMIC DNA]</scope>
    <source>
        <strain evidence="4 5">0216</strain>
    </source>
</reference>
<dbReference type="EC" id="2.7.4.16" evidence="1"/>
<accession>A0A844GT22</accession>
<dbReference type="PIRSF" id="PIRSF005303">
    <property type="entry name" value="Thiam_monoph_kin"/>
    <property type="match status" value="1"/>
</dbReference>
<dbReference type="SUPFAM" id="SSF55326">
    <property type="entry name" value="PurM N-terminal domain-like"/>
    <property type="match status" value="1"/>
</dbReference>
<feature type="binding site" evidence="1">
    <location>
        <position position="43"/>
    </location>
    <ligand>
        <name>Mg(2+)</name>
        <dbReference type="ChEBI" id="CHEBI:18420"/>
        <label>1</label>
    </ligand>
</feature>
<keyword evidence="1" id="KW-0479">Metal-binding</keyword>
<dbReference type="CDD" id="cd02194">
    <property type="entry name" value="ThiL"/>
    <property type="match status" value="1"/>
</dbReference>
<dbReference type="InterPro" id="IPR006283">
    <property type="entry name" value="ThiL-like"/>
</dbReference>
<dbReference type="EMBL" id="WMIA01000002">
    <property type="protein sequence ID" value="MTF37938.1"/>
    <property type="molecule type" value="Genomic_DNA"/>
</dbReference>
<feature type="binding site" evidence="1">
    <location>
        <position position="326"/>
    </location>
    <ligand>
        <name>substrate</name>
    </ligand>
</feature>
<dbReference type="Proteomes" id="UP000437131">
    <property type="component" value="Unassembled WGS sequence"/>
</dbReference>
<feature type="binding site" evidence="1">
    <location>
        <position position="44"/>
    </location>
    <ligand>
        <name>Mg(2+)</name>
        <dbReference type="ChEBI" id="CHEBI:18420"/>
        <label>1</label>
    </ligand>
</feature>
<keyword evidence="1" id="KW-0460">Magnesium</keyword>
<dbReference type="SUPFAM" id="SSF56042">
    <property type="entry name" value="PurM C-terminal domain-like"/>
    <property type="match status" value="1"/>
</dbReference>
<sequence>MYIKDIGEHQLLSIINQYCDQTINGDDGAIIPFDSGKNLVVTTDILVENVHFSDRTTPPESIGYRGVTANLSDIAAMGGMPIGITVGLSLRGDTEINWVEKLYQGMKKCLAPYNINIVGGDITKSETNTISITALGRVSASHSIYRHQAQVGDVILVTGNHGLSRAGLEILLFPEKYSHLPPQIREKVIFAHQYPKPRLEVIKYLYELCQYGYRIAGMDSSDGLADAILQICHQSKVGARLDRTSIIVDEAITTIIGRKTAFEWVLYGGEDFELVLCLPLNLAKKIQQEFGEKYQIIGQITSSLEVQIIDQQNSNLQLSLNQKKTFQHF</sequence>
<dbReference type="Pfam" id="PF02769">
    <property type="entry name" value="AIRS_C"/>
    <property type="match status" value="1"/>
</dbReference>
<feature type="binding site" evidence="1">
    <location>
        <position position="103"/>
    </location>
    <ligand>
        <name>ATP</name>
        <dbReference type="ChEBI" id="CHEBI:30616"/>
    </ligand>
</feature>
<feature type="binding site" evidence="1">
    <location>
        <position position="42"/>
    </location>
    <ligand>
        <name>Mg(2+)</name>
        <dbReference type="ChEBI" id="CHEBI:18420"/>
        <label>4</label>
    </ligand>
</feature>
<dbReference type="RefSeq" id="WP_155082784.1">
    <property type="nucleotide sequence ID" value="NZ_WMIA01000002.1"/>
</dbReference>
<feature type="binding site" evidence="1">
    <location>
        <position position="222"/>
    </location>
    <ligand>
        <name>Mg(2+)</name>
        <dbReference type="ChEBI" id="CHEBI:18420"/>
        <label>5</label>
    </ligand>
</feature>